<evidence type="ECO:0000259" key="8">
    <source>
        <dbReference type="Pfam" id="PF01281"/>
    </source>
</evidence>
<evidence type="ECO:0000256" key="6">
    <source>
        <dbReference type="ARBA" id="ARBA00035292"/>
    </source>
</evidence>
<evidence type="ECO:0000256" key="3">
    <source>
        <dbReference type="ARBA" id="ARBA00022884"/>
    </source>
</evidence>
<comment type="similarity">
    <text evidence="1 7">Belongs to the bacterial ribosomal protein bL9 family.</text>
</comment>
<dbReference type="GO" id="GO:0006412">
    <property type="term" value="P:translation"/>
    <property type="evidence" value="ECO:0007669"/>
    <property type="project" value="UniProtKB-UniRule"/>
</dbReference>
<dbReference type="InterPro" id="IPR020069">
    <property type="entry name" value="Ribosomal_bL9_C"/>
</dbReference>
<dbReference type="EMBL" id="CP016199">
    <property type="protein sequence ID" value="ASS38483.1"/>
    <property type="molecule type" value="Genomic_DNA"/>
</dbReference>
<dbReference type="Gene3D" id="3.10.430.100">
    <property type="entry name" value="Ribosomal protein L9, C-terminal domain"/>
    <property type="match status" value="1"/>
</dbReference>
<dbReference type="InterPro" id="IPR009027">
    <property type="entry name" value="Ribosomal_bL9/RNase_H1_N"/>
</dbReference>
<gene>
    <name evidence="7" type="primary">rplI</name>
    <name evidence="10" type="ORF">AXF17_01540</name>
</gene>
<evidence type="ECO:0000256" key="7">
    <source>
        <dbReference type="HAMAP-Rule" id="MF_00503"/>
    </source>
</evidence>
<evidence type="ECO:0000256" key="1">
    <source>
        <dbReference type="ARBA" id="ARBA00010605"/>
    </source>
</evidence>
<keyword evidence="2 7" id="KW-0699">rRNA-binding</keyword>
<dbReference type="InterPro" id="IPR020070">
    <property type="entry name" value="Ribosomal_bL9_N"/>
</dbReference>
<dbReference type="InterPro" id="IPR020594">
    <property type="entry name" value="Ribosomal_bL9_bac/chp"/>
</dbReference>
<dbReference type="GO" id="GO:1990904">
    <property type="term" value="C:ribonucleoprotein complex"/>
    <property type="evidence" value="ECO:0007669"/>
    <property type="project" value="UniProtKB-KW"/>
</dbReference>
<dbReference type="InterPro" id="IPR036935">
    <property type="entry name" value="Ribosomal_bL9_N_sf"/>
</dbReference>
<comment type="function">
    <text evidence="7">Binds to the 23S rRNA.</text>
</comment>
<dbReference type="InterPro" id="IPR036791">
    <property type="entry name" value="Ribosomal_bL9_C_sf"/>
</dbReference>
<reference evidence="11" key="1">
    <citation type="submission" date="2016-05" db="EMBL/GenBank/DDBJ databases">
        <authorList>
            <person name="Holder M.E."/>
            <person name="Ajami N.J."/>
            <person name="Petrosino J.F."/>
        </authorList>
    </citation>
    <scope>NUCLEOTIDE SEQUENCE [LARGE SCALE GENOMIC DNA]</scope>
    <source>
        <strain evidence="11">ATCC 700696</strain>
    </source>
</reference>
<name>A0A223AU13_9FIRM</name>
<dbReference type="InterPro" id="IPR000244">
    <property type="entry name" value="Ribosomal_bL9"/>
</dbReference>
<dbReference type="RefSeq" id="WP_094234714.1">
    <property type="nucleotide sequence ID" value="NZ_CP016199.1"/>
</dbReference>
<keyword evidence="3 7" id="KW-0694">RNA-binding</keyword>
<dbReference type="Gene3D" id="3.40.5.10">
    <property type="entry name" value="Ribosomal protein L9, N-terminal domain"/>
    <property type="match status" value="1"/>
</dbReference>
<dbReference type="Proteomes" id="UP000214689">
    <property type="component" value="Chromosome"/>
</dbReference>
<evidence type="ECO:0000256" key="4">
    <source>
        <dbReference type="ARBA" id="ARBA00022980"/>
    </source>
</evidence>
<dbReference type="PANTHER" id="PTHR21368">
    <property type="entry name" value="50S RIBOSOMAL PROTEIN L9"/>
    <property type="match status" value="1"/>
</dbReference>
<evidence type="ECO:0000313" key="10">
    <source>
        <dbReference type="EMBL" id="ASS38483.1"/>
    </source>
</evidence>
<feature type="domain" description="Ribosomal protein L9" evidence="8">
    <location>
        <begin position="1"/>
        <end position="46"/>
    </location>
</feature>
<sequence>MQIILKKDVKGTGKAGDVVKVSDGYARNRLIPSGFAVEATPSNLAKVKRDKANREEQIALDKAEANQVKKVLEGEVIKLKTRVGEGGKLFGSITSMDIADAIKEQTRLEIDKKKIVLLKPIKEIGEYEVNVKLYTEITANIKVAVTEE</sequence>
<protein>
    <recommendedName>
        <fullName evidence="6 7">Large ribosomal subunit protein bL9</fullName>
    </recommendedName>
</protein>
<feature type="domain" description="Large ribosomal subunit protein bL9 C-terminal" evidence="9">
    <location>
        <begin position="63"/>
        <end position="146"/>
    </location>
</feature>
<dbReference type="Pfam" id="PF01281">
    <property type="entry name" value="Ribosomal_L9_N"/>
    <property type="match status" value="1"/>
</dbReference>
<organism evidence="10 11">
    <name type="scientific">Mogibacterium pumilum</name>
    <dbReference type="NCBI Taxonomy" id="86332"/>
    <lineage>
        <taxon>Bacteria</taxon>
        <taxon>Bacillati</taxon>
        <taxon>Bacillota</taxon>
        <taxon>Clostridia</taxon>
        <taxon>Peptostreptococcales</taxon>
        <taxon>Anaerovoracaceae</taxon>
        <taxon>Mogibacterium</taxon>
    </lineage>
</organism>
<proteinExistence type="inferred from homology"/>
<evidence type="ECO:0000313" key="11">
    <source>
        <dbReference type="Proteomes" id="UP000214689"/>
    </source>
</evidence>
<dbReference type="OrthoDB" id="9788336at2"/>
<dbReference type="AlphaFoldDB" id="A0A223AU13"/>
<dbReference type="GO" id="GO:0003735">
    <property type="term" value="F:structural constituent of ribosome"/>
    <property type="evidence" value="ECO:0007669"/>
    <property type="project" value="InterPro"/>
</dbReference>
<dbReference type="SUPFAM" id="SSF55658">
    <property type="entry name" value="L9 N-domain-like"/>
    <property type="match status" value="1"/>
</dbReference>
<evidence type="ECO:0000256" key="2">
    <source>
        <dbReference type="ARBA" id="ARBA00022730"/>
    </source>
</evidence>
<accession>A0A223AU13</accession>
<keyword evidence="5 7" id="KW-0687">Ribonucleoprotein</keyword>
<keyword evidence="4 7" id="KW-0689">Ribosomal protein</keyword>
<dbReference type="SUPFAM" id="SSF55653">
    <property type="entry name" value="Ribosomal protein L9 C-domain"/>
    <property type="match status" value="1"/>
</dbReference>
<keyword evidence="11" id="KW-1185">Reference proteome</keyword>
<evidence type="ECO:0000256" key="5">
    <source>
        <dbReference type="ARBA" id="ARBA00023274"/>
    </source>
</evidence>
<dbReference type="GO" id="GO:0005840">
    <property type="term" value="C:ribosome"/>
    <property type="evidence" value="ECO:0007669"/>
    <property type="project" value="UniProtKB-KW"/>
</dbReference>
<dbReference type="Pfam" id="PF03948">
    <property type="entry name" value="Ribosomal_L9_C"/>
    <property type="match status" value="1"/>
</dbReference>
<dbReference type="GO" id="GO:0019843">
    <property type="term" value="F:rRNA binding"/>
    <property type="evidence" value="ECO:0007669"/>
    <property type="project" value="UniProtKB-UniRule"/>
</dbReference>
<evidence type="ECO:0000259" key="9">
    <source>
        <dbReference type="Pfam" id="PF03948"/>
    </source>
</evidence>
<dbReference type="HAMAP" id="MF_00503">
    <property type="entry name" value="Ribosomal_bL9"/>
    <property type="match status" value="1"/>
</dbReference>
<dbReference type="NCBIfam" id="TIGR00158">
    <property type="entry name" value="L9"/>
    <property type="match status" value="1"/>
</dbReference>